<accession>A0ABP7NIL9</accession>
<sequence>MNDVKLADPTAGTGTGSTNACYVGTWKTAGGCTSAPTKQLTYYFGPLNSSGVGQGYSQGPDCSGICTSTPKFNFTYTVVGNKITYSFTSVDQPVCSVTVPTVQTPSGSYSITYTCGNNNNELVTEAVNIQTGVRTVLTFTRG</sequence>
<protein>
    <recommendedName>
        <fullName evidence="3">Lipocalin-like domain-containing protein</fullName>
    </recommendedName>
</protein>
<evidence type="ECO:0000313" key="2">
    <source>
        <dbReference type="Proteomes" id="UP001499909"/>
    </source>
</evidence>
<gene>
    <name evidence="1" type="ORF">GCM10022406_32190</name>
</gene>
<dbReference type="RefSeq" id="WP_345116231.1">
    <property type="nucleotide sequence ID" value="NZ_BAABDH010000103.1"/>
</dbReference>
<keyword evidence="2" id="KW-1185">Reference proteome</keyword>
<evidence type="ECO:0000313" key="1">
    <source>
        <dbReference type="EMBL" id="GAA3947903.1"/>
    </source>
</evidence>
<name>A0ABP7NIL9_9BACT</name>
<comment type="caution">
    <text evidence="1">The sequence shown here is derived from an EMBL/GenBank/DDBJ whole genome shotgun (WGS) entry which is preliminary data.</text>
</comment>
<reference evidence="2" key="1">
    <citation type="journal article" date="2019" name="Int. J. Syst. Evol. Microbiol.">
        <title>The Global Catalogue of Microorganisms (GCM) 10K type strain sequencing project: providing services to taxonomists for standard genome sequencing and annotation.</title>
        <authorList>
            <consortium name="The Broad Institute Genomics Platform"/>
            <consortium name="The Broad Institute Genome Sequencing Center for Infectious Disease"/>
            <person name="Wu L."/>
            <person name="Ma J."/>
        </authorList>
    </citation>
    <scope>NUCLEOTIDE SEQUENCE [LARGE SCALE GENOMIC DNA]</scope>
    <source>
        <strain evidence="2">JCM 17214</strain>
    </source>
</reference>
<dbReference type="Proteomes" id="UP001499909">
    <property type="component" value="Unassembled WGS sequence"/>
</dbReference>
<proteinExistence type="predicted"/>
<dbReference type="EMBL" id="BAABDH010000103">
    <property type="protein sequence ID" value="GAA3947903.1"/>
    <property type="molecule type" value="Genomic_DNA"/>
</dbReference>
<evidence type="ECO:0008006" key="3">
    <source>
        <dbReference type="Google" id="ProtNLM"/>
    </source>
</evidence>
<organism evidence="1 2">
    <name type="scientific">Hymenobacter algoricola</name>
    <dbReference type="NCBI Taxonomy" id="486267"/>
    <lineage>
        <taxon>Bacteria</taxon>
        <taxon>Pseudomonadati</taxon>
        <taxon>Bacteroidota</taxon>
        <taxon>Cytophagia</taxon>
        <taxon>Cytophagales</taxon>
        <taxon>Hymenobacteraceae</taxon>
        <taxon>Hymenobacter</taxon>
    </lineage>
</organism>